<evidence type="ECO:0000256" key="4">
    <source>
        <dbReference type="ARBA" id="ARBA00023128"/>
    </source>
</evidence>
<comment type="similarity">
    <text evidence="6">Belongs to the NDUFAF6 family.</text>
</comment>
<comment type="caution">
    <text evidence="7">The sequence shown here is derived from an EMBL/GenBank/DDBJ whole genome shotgun (WGS) entry which is preliminary data.</text>
</comment>
<gene>
    <name evidence="7" type="ORF">Glove_292g25</name>
</gene>
<proteinExistence type="inferred from homology"/>
<accession>A0A397HZY2</accession>
<evidence type="ECO:0000256" key="1">
    <source>
        <dbReference type="ARBA" id="ARBA00004273"/>
    </source>
</evidence>
<dbReference type="Gene3D" id="1.10.600.10">
    <property type="entry name" value="Farnesyl Diphosphate Synthase"/>
    <property type="match status" value="1"/>
</dbReference>
<keyword evidence="3" id="KW-0809">Transit peptide</keyword>
<dbReference type="OrthoDB" id="270318at2759"/>
<organism evidence="7 8">
    <name type="scientific">Diversispora epigaea</name>
    <dbReference type="NCBI Taxonomy" id="1348612"/>
    <lineage>
        <taxon>Eukaryota</taxon>
        <taxon>Fungi</taxon>
        <taxon>Fungi incertae sedis</taxon>
        <taxon>Mucoromycota</taxon>
        <taxon>Glomeromycotina</taxon>
        <taxon>Glomeromycetes</taxon>
        <taxon>Diversisporales</taxon>
        <taxon>Diversisporaceae</taxon>
        <taxon>Diversispora</taxon>
    </lineage>
</organism>
<name>A0A397HZY2_9GLOM</name>
<dbReference type="PANTHER" id="PTHR21181">
    <property type="match status" value="1"/>
</dbReference>
<evidence type="ECO:0000313" key="8">
    <source>
        <dbReference type="Proteomes" id="UP000266861"/>
    </source>
</evidence>
<dbReference type="GO" id="GO:0005743">
    <property type="term" value="C:mitochondrial inner membrane"/>
    <property type="evidence" value="ECO:0007669"/>
    <property type="project" value="UniProtKB-SubCell"/>
</dbReference>
<dbReference type="Pfam" id="PF00494">
    <property type="entry name" value="SQS_PSY"/>
    <property type="match status" value="1"/>
</dbReference>
<sequence length="105" mass="12240">MMLPVNILAKYNISQEEIFRSGSVEGLNDAIFEIATLANDHLLTARTFLKDISKQALPALLSAVSCDLYLKKLEKYNFNIFEPKLNRKDWKLPIKLWFNYNKNKF</sequence>
<dbReference type="GO" id="GO:0032981">
    <property type="term" value="P:mitochondrial respiratory chain complex I assembly"/>
    <property type="evidence" value="ECO:0007669"/>
    <property type="project" value="TreeGrafter"/>
</dbReference>
<reference evidence="7 8" key="1">
    <citation type="submission" date="2018-08" db="EMBL/GenBank/DDBJ databases">
        <title>Genome and evolution of the arbuscular mycorrhizal fungus Diversispora epigaea (formerly Glomus versiforme) and its bacterial endosymbionts.</title>
        <authorList>
            <person name="Sun X."/>
            <person name="Fei Z."/>
            <person name="Harrison M."/>
        </authorList>
    </citation>
    <scope>NUCLEOTIDE SEQUENCE [LARGE SCALE GENOMIC DNA]</scope>
    <source>
        <strain evidence="7 8">IT104</strain>
    </source>
</reference>
<dbReference type="SUPFAM" id="SSF48576">
    <property type="entry name" value="Terpenoid synthases"/>
    <property type="match status" value="1"/>
</dbReference>
<comment type="subcellular location">
    <subcellularLocation>
        <location evidence="1">Mitochondrion inner membrane</location>
    </subcellularLocation>
</comment>
<evidence type="ECO:0000256" key="3">
    <source>
        <dbReference type="ARBA" id="ARBA00022946"/>
    </source>
</evidence>
<dbReference type="EMBL" id="PQFF01000266">
    <property type="protein sequence ID" value="RHZ68889.1"/>
    <property type="molecule type" value="Genomic_DNA"/>
</dbReference>
<keyword evidence="2" id="KW-0999">Mitochondrion inner membrane</keyword>
<dbReference type="PANTHER" id="PTHR21181:SF13">
    <property type="entry name" value="NADH DEHYDROGENASE (UBIQUINONE) COMPLEX I, ASSEMBLY FACTOR 6"/>
    <property type="match status" value="1"/>
</dbReference>
<dbReference type="Proteomes" id="UP000266861">
    <property type="component" value="Unassembled WGS sequence"/>
</dbReference>
<evidence type="ECO:0000313" key="7">
    <source>
        <dbReference type="EMBL" id="RHZ68889.1"/>
    </source>
</evidence>
<keyword evidence="4" id="KW-0496">Mitochondrion</keyword>
<dbReference type="InterPro" id="IPR002060">
    <property type="entry name" value="Squ/phyt_synthse"/>
</dbReference>
<dbReference type="AlphaFoldDB" id="A0A397HZY2"/>
<evidence type="ECO:0000256" key="2">
    <source>
        <dbReference type="ARBA" id="ARBA00022792"/>
    </source>
</evidence>
<dbReference type="InterPro" id="IPR008949">
    <property type="entry name" value="Isoprenoid_synthase_dom_sf"/>
</dbReference>
<keyword evidence="8" id="KW-1185">Reference proteome</keyword>
<dbReference type="STRING" id="1348612.A0A397HZY2"/>
<evidence type="ECO:0000256" key="6">
    <source>
        <dbReference type="ARBA" id="ARBA00038273"/>
    </source>
</evidence>
<evidence type="ECO:0000256" key="5">
    <source>
        <dbReference type="ARBA" id="ARBA00023136"/>
    </source>
</evidence>
<keyword evidence="5" id="KW-0472">Membrane</keyword>
<protein>
    <submittedName>
        <fullName evidence="7">Uncharacterized protein</fullName>
    </submittedName>
</protein>